<keyword evidence="3" id="KW-1185">Reference proteome</keyword>
<accession>A0A916XKS6</accession>
<feature type="domain" description="Peptidase S8/S53" evidence="1">
    <location>
        <begin position="284"/>
        <end position="636"/>
    </location>
</feature>
<reference evidence="2" key="2">
    <citation type="submission" date="2020-09" db="EMBL/GenBank/DDBJ databases">
        <authorList>
            <person name="Sun Q."/>
            <person name="Zhou Y."/>
        </authorList>
    </citation>
    <scope>NUCLEOTIDE SEQUENCE</scope>
    <source>
        <strain evidence="2">CGMCC 1.12919</strain>
    </source>
</reference>
<dbReference type="AlphaFoldDB" id="A0A916XKS6"/>
<dbReference type="GO" id="GO:0004252">
    <property type="term" value="F:serine-type endopeptidase activity"/>
    <property type="evidence" value="ECO:0007669"/>
    <property type="project" value="InterPro"/>
</dbReference>
<dbReference type="InterPro" id="IPR000209">
    <property type="entry name" value="Peptidase_S8/S53_dom"/>
</dbReference>
<comment type="caution">
    <text evidence="2">The sequence shown here is derived from an EMBL/GenBank/DDBJ whole genome shotgun (WGS) entry which is preliminary data.</text>
</comment>
<proteinExistence type="predicted"/>
<dbReference type="GO" id="GO:0006508">
    <property type="term" value="P:proteolysis"/>
    <property type="evidence" value="ECO:0007669"/>
    <property type="project" value="InterPro"/>
</dbReference>
<dbReference type="InterPro" id="IPR034074">
    <property type="entry name" value="Y4bN_pept_dom"/>
</dbReference>
<dbReference type="EMBL" id="BMGG01000008">
    <property type="protein sequence ID" value="GGC82245.1"/>
    <property type="molecule type" value="Genomic_DNA"/>
</dbReference>
<evidence type="ECO:0000313" key="2">
    <source>
        <dbReference type="EMBL" id="GGC82245.1"/>
    </source>
</evidence>
<sequence>MAERENYDERSRPHIKIDVFREEAAYTFPSRDQQRKPLRNDYAAHAEYLVDQLAQALGAQPAVGADPRLPIQGLKRGTIVEVETVPPAEGSRTKAVKVPTNLEFPTQDVVVLRSKRNDDRTESALLFVPDDARDFLRARIENYGRDPGNQRRPDADRFEAIEEVHAIDTTALFTGDVDLAAPAVVWWELWVRQPVALADRVAVAAQNANIDFHADRLLFPDTTVIFLHAAAGSVAAFAARIPGAVMEIRRATGTIEIFLDGGGGLDQQDWVGELAARVGVPPEKAPVVCTLDTGVAAAHPLIAPGLRGAWAYDAAWGADDHHPNGGHGTPLAGLVLYGDLEPLMNGAQPVQLTHGVESMKLLPPQGFPPTKPPSYGVVTQGAVSMVEIEQSDVLRSFCLAISTTDFPPSRPSTWSGALDQIAAGAMPGEVAEGTPASERPKRLMVVATGNVLEGMTVDVLPSQPLEDPSQSWNALTVGGITGKEQSPAPPPAFSPVVPANHRSPFSRGSQSLPDDLTPIKPEVLFEAGNMLSDATGFCDWHPAVSLLAPGSDVVAEPLVPFWATSAAVGMAGNFVGRLQTSLSDLWPETHRALTVDSARWPEPIRKQFIGRGAHWKTGKNATKAKVQEMLREVGYGVPDITRAIMSARNDATMIAQAEIQPYAIGAAGAGVFNEMHFYDLPWPKTALEQLENEIVTMKVTLSYFVEPNLTGKAATRPDTYRSFGLRFDMKKRDETDAHFRSRISASQEKDGTEAEGEQSYWLLGPKAVQAGSLHCDLWRGYAADLASHDAIAVYPVGGWWKSHTGQKRMTDRARYALIISISAPGQNVDLYSEITALVEAKEIEVLIG</sequence>
<organism evidence="2 3">
    <name type="scientific">Chelatococcus reniformis</name>
    <dbReference type="NCBI Taxonomy" id="1494448"/>
    <lineage>
        <taxon>Bacteria</taxon>
        <taxon>Pseudomonadati</taxon>
        <taxon>Pseudomonadota</taxon>
        <taxon>Alphaproteobacteria</taxon>
        <taxon>Hyphomicrobiales</taxon>
        <taxon>Chelatococcaceae</taxon>
        <taxon>Chelatococcus</taxon>
    </lineage>
</organism>
<dbReference type="RefSeq" id="WP_188611423.1">
    <property type="nucleotide sequence ID" value="NZ_BMGG01000008.1"/>
</dbReference>
<dbReference type="InterPro" id="IPR036852">
    <property type="entry name" value="Peptidase_S8/S53_dom_sf"/>
</dbReference>
<name>A0A916XKS6_9HYPH</name>
<dbReference type="Pfam" id="PF00082">
    <property type="entry name" value="Peptidase_S8"/>
    <property type="match status" value="1"/>
</dbReference>
<dbReference type="SUPFAM" id="SSF52743">
    <property type="entry name" value="Subtilisin-like"/>
    <property type="match status" value="1"/>
</dbReference>
<dbReference type="Proteomes" id="UP000637002">
    <property type="component" value="Unassembled WGS sequence"/>
</dbReference>
<gene>
    <name evidence="2" type="ORF">GCM10010994_45200</name>
</gene>
<evidence type="ECO:0000313" key="3">
    <source>
        <dbReference type="Proteomes" id="UP000637002"/>
    </source>
</evidence>
<evidence type="ECO:0000259" key="1">
    <source>
        <dbReference type="Pfam" id="PF00082"/>
    </source>
</evidence>
<dbReference type="CDD" id="cd04847">
    <property type="entry name" value="Peptidases_S8_Subtilisin_like_2"/>
    <property type="match status" value="1"/>
</dbReference>
<protein>
    <recommendedName>
        <fullName evidence="1">Peptidase S8/S53 domain-containing protein</fullName>
    </recommendedName>
</protein>
<dbReference type="Gene3D" id="3.40.50.200">
    <property type="entry name" value="Peptidase S8/S53 domain"/>
    <property type="match status" value="1"/>
</dbReference>
<reference evidence="2" key="1">
    <citation type="journal article" date="2014" name="Int. J. Syst. Evol. Microbiol.">
        <title>Complete genome sequence of Corynebacterium casei LMG S-19264T (=DSM 44701T), isolated from a smear-ripened cheese.</title>
        <authorList>
            <consortium name="US DOE Joint Genome Institute (JGI-PGF)"/>
            <person name="Walter F."/>
            <person name="Albersmeier A."/>
            <person name="Kalinowski J."/>
            <person name="Ruckert C."/>
        </authorList>
    </citation>
    <scope>NUCLEOTIDE SEQUENCE</scope>
    <source>
        <strain evidence="2">CGMCC 1.12919</strain>
    </source>
</reference>